<sequence length="775" mass="82758">MADEERLLVSLEARINQFEKQMKKAERTGTRSYNSLRRNSGSATRAMERDMNRATANINRSLATASTKIGAFGKTFLAGVAGSAITVGLSAVTSNLGQVVKGIAAVGDEAKRAGVPLQDFQEWKFVAQQNRIGIDSMVDGLKELNLRADEFIATGKGPAEEAFRRLGFGARDLERRLEDPSELLLEIVDRLQDMDRAAQIRISDEIFGGTAGERFVELLGQGRQGLQATIQEAHRVGAVMDSEMIEKADELDRKFQALTERVGQFGKQVAVSLADLPFDVIEERLDDIFRSEEAGRAILGDEIYDRLREAGELAEDQADSVRHLAGEYQGLREEAGATANTLTQAINLMRAWGYDEAAAQLAQAAEEMRTLSDQFEDGSISGEEFAERMGDVQTQAVDAFNALEDVDRVEFSGAISAVERLGSSLSGLLSIARSVKEALPGGGASDPVNRGRGGDPRGMGGSIRDWRNRTATDEAPASSPRPRPAPPMIHENIPATGASGGGGGSADVGEYQREVEAIREQTQALQAEAVALVAVAESGQEYGDAIEFARRKAELLHAAQQEGREITPELRAEIDNLALAYTTAGQNAEDAANTLEQMEMNAERGRDRMADLFGSIIDGSMSAKDALVQLLMEIAKVQMQKGLLGMIGSGGGGGVFGWLGGLLGGARADGGPVKAGVPYLVNEGTPNSEVFVPSRSGAVLNVPQAQRALSQSASGGRAQEVRVVVEGGDLVLTDNGQVAAAMRVTAKQSGVAAVAESRRRHGAWSSTMHDRGTMR</sequence>
<protein>
    <submittedName>
        <fullName evidence="3">Phage-related minor tail protein</fullName>
    </submittedName>
</protein>
<accession>A0A1I5RVX7</accession>
<dbReference type="AlphaFoldDB" id="A0A1I5RVX7"/>
<dbReference type="STRING" id="441119.SAMN04488047_109116"/>
<feature type="region of interest" description="Disordered" evidence="1">
    <location>
        <begin position="26"/>
        <end position="45"/>
    </location>
</feature>
<reference evidence="3 4" key="1">
    <citation type="submission" date="2016-10" db="EMBL/GenBank/DDBJ databases">
        <authorList>
            <person name="de Groot N.N."/>
        </authorList>
    </citation>
    <scope>NUCLEOTIDE SEQUENCE [LARGE SCALE GENOMIC DNA]</scope>
    <source>
        <strain evidence="3 4">DSM 19547</strain>
    </source>
</reference>
<feature type="region of interest" description="Disordered" evidence="1">
    <location>
        <begin position="438"/>
        <end position="507"/>
    </location>
</feature>
<dbReference type="Pfam" id="PF10145">
    <property type="entry name" value="PhageMin_Tail"/>
    <property type="match status" value="1"/>
</dbReference>
<dbReference type="Proteomes" id="UP000199356">
    <property type="component" value="Unassembled WGS sequence"/>
</dbReference>
<dbReference type="InterPro" id="IPR010090">
    <property type="entry name" value="Phage_tape_meas"/>
</dbReference>
<dbReference type="OrthoDB" id="7311517at2"/>
<name>A0A1I5RVX7_9RHOB</name>
<feature type="compositionally biased region" description="Polar residues" evidence="1">
    <location>
        <begin position="30"/>
        <end position="43"/>
    </location>
</feature>
<evidence type="ECO:0000313" key="4">
    <source>
        <dbReference type="Proteomes" id="UP000199356"/>
    </source>
</evidence>
<feature type="domain" description="Phage tail tape measure protein" evidence="2">
    <location>
        <begin position="51"/>
        <end position="208"/>
    </location>
</feature>
<evidence type="ECO:0000256" key="1">
    <source>
        <dbReference type="SAM" id="MobiDB-lite"/>
    </source>
</evidence>
<gene>
    <name evidence="3" type="ORF">SAMN04488047_109116</name>
</gene>
<dbReference type="RefSeq" id="WP_093422352.1">
    <property type="nucleotide sequence ID" value="NZ_FOXA01000009.1"/>
</dbReference>
<evidence type="ECO:0000313" key="3">
    <source>
        <dbReference type="EMBL" id="SFP62577.1"/>
    </source>
</evidence>
<keyword evidence="4" id="KW-1185">Reference proteome</keyword>
<dbReference type="EMBL" id="FOXA01000009">
    <property type="protein sequence ID" value="SFP62577.1"/>
    <property type="molecule type" value="Genomic_DNA"/>
</dbReference>
<evidence type="ECO:0000259" key="2">
    <source>
        <dbReference type="Pfam" id="PF10145"/>
    </source>
</evidence>
<organism evidence="3 4">
    <name type="scientific">Tranquillimonas alkanivorans</name>
    <dbReference type="NCBI Taxonomy" id="441119"/>
    <lineage>
        <taxon>Bacteria</taxon>
        <taxon>Pseudomonadati</taxon>
        <taxon>Pseudomonadota</taxon>
        <taxon>Alphaproteobacteria</taxon>
        <taxon>Rhodobacterales</taxon>
        <taxon>Roseobacteraceae</taxon>
        <taxon>Tranquillimonas</taxon>
    </lineage>
</organism>
<proteinExistence type="predicted"/>